<dbReference type="GO" id="GO:0016020">
    <property type="term" value="C:membrane"/>
    <property type="evidence" value="ECO:0007669"/>
    <property type="project" value="TreeGrafter"/>
</dbReference>
<feature type="domain" description="BBS2 platform" evidence="1">
    <location>
        <begin position="6"/>
        <end position="54"/>
    </location>
</feature>
<reference evidence="4" key="1">
    <citation type="submission" date="2014-01" db="EMBL/GenBank/DDBJ databases">
        <title>The Genome Sequence of Anopheles farauti FAR1 (V2).</title>
        <authorList>
            <consortium name="The Broad Institute Genomics Platform"/>
            <person name="Neafsey D.E."/>
            <person name="Besansky N."/>
            <person name="Howell P."/>
            <person name="Walton C."/>
            <person name="Young S.K."/>
            <person name="Zeng Q."/>
            <person name="Gargeya S."/>
            <person name="Fitzgerald M."/>
            <person name="Haas B."/>
            <person name="Abouelleil A."/>
            <person name="Allen A.W."/>
            <person name="Alvarado L."/>
            <person name="Arachchi H.M."/>
            <person name="Berlin A.M."/>
            <person name="Chapman S.B."/>
            <person name="Gainer-Dewar J."/>
            <person name="Goldberg J."/>
            <person name="Griggs A."/>
            <person name="Gujja S."/>
            <person name="Hansen M."/>
            <person name="Howarth C."/>
            <person name="Imamovic A."/>
            <person name="Ireland A."/>
            <person name="Larimer J."/>
            <person name="McCowan C."/>
            <person name="Murphy C."/>
            <person name="Pearson M."/>
            <person name="Poon T.W."/>
            <person name="Priest M."/>
            <person name="Roberts A."/>
            <person name="Saif S."/>
            <person name="Shea T."/>
            <person name="Sisk P."/>
            <person name="Sykes S."/>
            <person name="Wortman J."/>
            <person name="Nusbaum C."/>
            <person name="Birren B."/>
        </authorList>
    </citation>
    <scope>NUCLEOTIDE SEQUENCE [LARGE SCALE GENOMIC DNA]</scope>
    <source>
        <strain evidence="4">FAR1</strain>
    </source>
</reference>
<evidence type="ECO:0000313" key="3">
    <source>
        <dbReference type="EnsemblMetazoa" id="AFAF016961-PA"/>
    </source>
</evidence>
<dbReference type="GO" id="GO:0034464">
    <property type="term" value="C:BBSome"/>
    <property type="evidence" value="ECO:0007669"/>
    <property type="project" value="InterPro"/>
</dbReference>
<dbReference type="EnsemblMetazoa" id="AFAF016961-RA">
    <property type="protein sequence ID" value="AFAF016961-PA"/>
    <property type="gene ID" value="AFAF016961"/>
</dbReference>
<sequence length="196" mass="22438">MTSDADATELKLNLISLRTAKSVGLHFSYDGKTRFYTEDIGLAGDLVQSLVQFLNIDNMNSTASFPVVYGEVRDLFQKLQGLQDTEKQINSEIVEHINQIKSHLIRAEDARYYNGEDVIKYHNEMMATNEDLVKSYKIRLVNTNEIQQALKRIHSILYNASRLRAMIGRFKEALKTNNIDAVLKIIELGELIYGYM</sequence>
<reference evidence="3" key="2">
    <citation type="submission" date="2020-05" db="UniProtKB">
        <authorList>
            <consortium name="EnsemblMetazoa"/>
        </authorList>
    </citation>
    <scope>IDENTIFICATION</scope>
    <source>
        <strain evidence="3">FAR1</strain>
    </source>
</reference>
<dbReference type="GO" id="GO:0031514">
    <property type="term" value="C:motile cilium"/>
    <property type="evidence" value="ECO:0007669"/>
    <property type="project" value="TreeGrafter"/>
</dbReference>
<evidence type="ECO:0000313" key="4">
    <source>
        <dbReference type="Proteomes" id="UP000075886"/>
    </source>
</evidence>
<dbReference type="GO" id="GO:0043005">
    <property type="term" value="C:neuron projection"/>
    <property type="evidence" value="ECO:0007669"/>
    <property type="project" value="TreeGrafter"/>
</dbReference>
<dbReference type="PANTHER" id="PTHR32465">
    <property type="entry name" value="BARDET-BIEDL SYNDROME 2 PROTEIN"/>
    <property type="match status" value="1"/>
</dbReference>
<dbReference type="STRING" id="69004.A0A182QU76"/>
<dbReference type="InterPro" id="IPR016616">
    <property type="entry name" value="Bardet-Biedl_syndrome_2_prot"/>
</dbReference>
<dbReference type="InterPro" id="IPR055380">
    <property type="entry name" value="BBS2_hp_dom"/>
</dbReference>
<dbReference type="Pfam" id="PF23353">
    <property type="entry name" value="BBS2_hp"/>
    <property type="match status" value="1"/>
</dbReference>
<dbReference type="Pfam" id="PF23350">
    <property type="entry name" value="BBS2_pf"/>
    <property type="match status" value="1"/>
</dbReference>
<evidence type="ECO:0000259" key="2">
    <source>
        <dbReference type="Pfam" id="PF23353"/>
    </source>
</evidence>
<dbReference type="VEuPathDB" id="VectorBase:AFAF016961"/>
<dbReference type="Proteomes" id="UP000075886">
    <property type="component" value="Unassembled WGS sequence"/>
</dbReference>
<accession>A0A182QU76</accession>
<proteinExistence type="predicted"/>
<evidence type="ECO:0000259" key="1">
    <source>
        <dbReference type="Pfam" id="PF23350"/>
    </source>
</evidence>
<feature type="domain" description="BBS2 hairpin" evidence="2">
    <location>
        <begin position="66"/>
        <end position="162"/>
    </location>
</feature>
<dbReference type="AlphaFoldDB" id="A0A182QU76"/>
<dbReference type="EMBL" id="AXCN02000650">
    <property type="status" value="NOT_ANNOTATED_CDS"/>
    <property type="molecule type" value="Genomic_DNA"/>
</dbReference>
<dbReference type="GO" id="GO:0036064">
    <property type="term" value="C:ciliary basal body"/>
    <property type="evidence" value="ECO:0007669"/>
    <property type="project" value="TreeGrafter"/>
</dbReference>
<protein>
    <submittedName>
        <fullName evidence="3">Uncharacterized protein</fullName>
    </submittedName>
</protein>
<keyword evidence="4" id="KW-1185">Reference proteome</keyword>
<dbReference type="GO" id="GO:1905515">
    <property type="term" value="P:non-motile cilium assembly"/>
    <property type="evidence" value="ECO:0007669"/>
    <property type="project" value="InterPro"/>
</dbReference>
<dbReference type="PANTHER" id="PTHR32465:SF0">
    <property type="entry name" value="BARDET-BIEDL SYNDROME 2 PROTEIN"/>
    <property type="match status" value="1"/>
</dbReference>
<organism evidence="3 4">
    <name type="scientific">Anopheles farauti</name>
    <dbReference type="NCBI Taxonomy" id="69004"/>
    <lineage>
        <taxon>Eukaryota</taxon>
        <taxon>Metazoa</taxon>
        <taxon>Ecdysozoa</taxon>
        <taxon>Arthropoda</taxon>
        <taxon>Hexapoda</taxon>
        <taxon>Insecta</taxon>
        <taxon>Pterygota</taxon>
        <taxon>Neoptera</taxon>
        <taxon>Endopterygota</taxon>
        <taxon>Diptera</taxon>
        <taxon>Nematocera</taxon>
        <taxon>Culicoidea</taxon>
        <taxon>Culicidae</taxon>
        <taxon>Anophelinae</taxon>
        <taxon>Anopheles</taxon>
    </lineage>
</organism>
<dbReference type="InterPro" id="IPR055379">
    <property type="entry name" value="BBS2_pf_dom"/>
</dbReference>
<name>A0A182QU76_9DIPT</name>